<dbReference type="EMBL" id="BPLR01009216">
    <property type="protein sequence ID" value="GIY30390.1"/>
    <property type="molecule type" value="Genomic_DNA"/>
</dbReference>
<keyword evidence="2" id="KW-1185">Reference proteome</keyword>
<comment type="caution">
    <text evidence="1">The sequence shown here is derived from an EMBL/GenBank/DDBJ whole genome shotgun (WGS) entry which is preliminary data.</text>
</comment>
<name>A0AAV4S889_CAEEX</name>
<dbReference type="Proteomes" id="UP001054945">
    <property type="component" value="Unassembled WGS sequence"/>
</dbReference>
<sequence>MSGTIIELVDLCRTLSSIVKMGGFVLLFYKNGVNQAEKFLNVLHQQEMPPQPKITLEKRIREENLEIVSRINDPFCGIACLLQKKVALTSHVILKVSGESYSWVEQVRGNCTKTSMREYGLWHKMDRPMESPDL</sequence>
<organism evidence="1 2">
    <name type="scientific">Caerostris extrusa</name>
    <name type="common">Bark spider</name>
    <name type="synonym">Caerostris bankana</name>
    <dbReference type="NCBI Taxonomy" id="172846"/>
    <lineage>
        <taxon>Eukaryota</taxon>
        <taxon>Metazoa</taxon>
        <taxon>Ecdysozoa</taxon>
        <taxon>Arthropoda</taxon>
        <taxon>Chelicerata</taxon>
        <taxon>Arachnida</taxon>
        <taxon>Araneae</taxon>
        <taxon>Araneomorphae</taxon>
        <taxon>Entelegynae</taxon>
        <taxon>Araneoidea</taxon>
        <taxon>Araneidae</taxon>
        <taxon>Caerostris</taxon>
    </lineage>
</organism>
<protein>
    <submittedName>
        <fullName evidence="1">Uncharacterized protein</fullName>
    </submittedName>
</protein>
<reference evidence="1 2" key="1">
    <citation type="submission" date="2021-06" db="EMBL/GenBank/DDBJ databases">
        <title>Caerostris extrusa draft genome.</title>
        <authorList>
            <person name="Kono N."/>
            <person name="Arakawa K."/>
        </authorList>
    </citation>
    <scope>NUCLEOTIDE SEQUENCE [LARGE SCALE GENOMIC DNA]</scope>
</reference>
<gene>
    <name evidence="1" type="ORF">CEXT_323501</name>
</gene>
<evidence type="ECO:0000313" key="2">
    <source>
        <dbReference type="Proteomes" id="UP001054945"/>
    </source>
</evidence>
<accession>A0AAV4S889</accession>
<evidence type="ECO:0000313" key="1">
    <source>
        <dbReference type="EMBL" id="GIY30390.1"/>
    </source>
</evidence>
<proteinExistence type="predicted"/>
<dbReference type="AlphaFoldDB" id="A0AAV4S889"/>